<evidence type="ECO:0000313" key="2">
    <source>
        <dbReference type="Proteomes" id="UP000027093"/>
    </source>
</evidence>
<sequence>MKIPVIIYCYCGDDSQRLLFRVPASLGLAYVVRVKEEQERTLYARQSLYVGIRRDWSSGSKILLVKKNTQGDSVIIGSATLGKIVELDALNNGEKKLCLENNWYGKMVFAMLARFLPAVSVSETPLAGKHPALLHGLAITEDELSEIESLASSKIIT</sequence>
<accession>A0A060HK56</accession>
<organism evidence="1 2">
    <name type="scientific">Nitrososphaera viennensis EN76</name>
    <dbReference type="NCBI Taxonomy" id="926571"/>
    <lineage>
        <taxon>Archaea</taxon>
        <taxon>Nitrososphaerota</taxon>
        <taxon>Nitrososphaeria</taxon>
        <taxon>Nitrososphaerales</taxon>
        <taxon>Nitrososphaeraceae</taxon>
        <taxon>Nitrososphaera</taxon>
    </lineage>
</organism>
<dbReference type="KEGG" id="nvn:NVIE_016360"/>
<name>A0A060HK56_9ARCH</name>
<proteinExistence type="predicted"/>
<dbReference type="AlphaFoldDB" id="A0A060HK56"/>
<keyword evidence="2" id="KW-1185">Reference proteome</keyword>
<evidence type="ECO:0000313" key="1">
    <source>
        <dbReference type="EMBL" id="AIC15888.1"/>
    </source>
</evidence>
<reference evidence="1 2" key="1">
    <citation type="journal article" date="2014" name="Int. J. Syst. Evol. Microbiol.">
        <title>Nitrososphaera viennensis gen. nov., sp. nov., an aerobic and mesophilic, ammonia-oxidizing archaeon from soil and a member of the archaeal phylum Thaumarchaeota.</title>
        <authorList>
            <person name="Stieglmeier M."/>
            <person name="Klingl A."/>
            <person name="Alves R.J."/>
            <person name="Rittmann S.K."/>
            <person name="Melcher M."/>
            <person name="Leisch N."/>
            <person name="Schleper C."/>
        </authorList>
    </citation>
    <scope>NUCLEOTIDE SEQUENCE [LARGE SCALE GENOMIC DNA]</scope>
    <source>
        <strain evidence="1">EN76</strain>
    </source>
</reference>
<dbReference type="Proteomes" id="UP000027093">
    <property type="component" value="Chromosome"/>
</dbReference>
<dbReference type="STRING" id="926571.NVIE_016360"/>
<gene>
    <name evidence="1" type="ORF">NVIE_016360</name>
</gene>
<protein>
    <submittedName>
        <fullName evidence="1">Uncharacterized protein</fullName>
    </submittedName>
</protein>
<dbReference type="HOGENOM" id="CLU_1830651_0_0_2"/>
<dbReference type="EMBL" id="CP007536">
    <property type="protein sequence ID" value="AIC15888.1"/>
    <property type="molecule type" value="Genomic_DNA"/>
</dbReference>